<dbReference type="EMBL" id="CP046908">
    <property type="protein sequence ID" value="QGZ33757.1"/>
    <property type="molecule type" value="Genomic_DNA"/>
</dbReference>
<dbReference type="InterPro" id="IPR036388">
    <property type="entry name" value="WH-like_DNA-bd_sf"/>
</dbReference>
<dbReference type="Gene3D" id="3.40.50.1820">
    <property type="entry name" value="alpha/beta hydrolase"/>
    <property type="match status" value="1"/>
</dbReference>
<dbReference type="PROSITE" id="PS50043">
    <property type="entry name" value="HTH_LUXR_2"/>
    <property type="match status" value="1"/>
</dbReference>
<evidence type="ECO:0000256" key="1">
    <source>
        <dbReference type="ARBA" id="ARBA00023015"/>
    </source>
</evidence>
<gene>
    <name evidence="5" type="ORF">GH266_04080</name>
</gene>
<dbReference type="GO" id="GO:0006355">
    <property type="term" value="P:regulation of DNA-templated transcription"/>
    <property type="evidence" value="ECO:0007669"/>
    <property type="project" value="InterPro"/>
</dbReference>
<dbReference type="RefSeq" id="WP_158192763.1">
    <property type="nucleotide sequence ID" value="NZ_CP046908.1"/>
</dbReference>
<evidence type="ECO:0000313" key="6">
    <source>
        <dbReference type="Proteomes" id="UP000435648"/>
    </source>
</evidence>
<reference evidence="5 6" key="1">
    <citation type="submission" date="2019-12" db="EMBL/GenBank/DDBJ databases">
        <title>The genome of Stappia indica PHM037.</title>
        <authorList>
            <person name="Kacar D."/>
            <person name="Galan B."/>
            <person name="Canedo L."/>
            <person name="Rodriguez P."/>
            <person name="de la Calle F."/>
            <person name="Garcia J.L."/>
        </authorList>
    </citation>
    <scope>NUCLEOTIDE SEQUENCE [LARGE SCALE GENOMIC DNA]</scope>
    <source>
        <strain evidence="5 6">PHM037</strain>
    </source>
</reference>
<dbReference type="SUPFAM" id="SSF46894">
    <property type="entry name" value="C-terminal effector domain of the bipartite response regulators"/>
    <property type="match status" value="1"/>
</dbReference>
<evidence type="ECO:0000259" key="4">
    <source>
        <dbReference type="PROSITE" id="PS50043"/>
    </source>
</evidence>
<dbReference type="InterPro" id="IPR022742">
    <property type="entry name" value="Hydrolase_4"/>
</dbReference>
<keyword evidence="3" id="KW-0804">Transcription</keyword>
<dbReference type="AlphaFoldDB" id="A0A857C482"/>
<dbReference type="PRINTS" id="PR00038">
    <property type="entry name" value="HTHLUXR"/>
</dbReference>
<name>A0A857C482_9HYPH</name>
<organism evidence="5 6">
    <name type="scientific">Stappia indica</name>
    <dbReference type="NCBI Taxonomy" id="538381"/>
    <lineage>
        <taxon>Bacteria</taxon>
        <taxon>Pseudomonadati</taxon>
        <taxon>Pseudomonadota</taxon>
        <taxon>Alphaproteobacteria</taxon>
        <taxon>Hyphomicrobiales</taxon>
        <taxon>Stappiaceae</taxon>
        <taxon>Stappia</taxon>
    </lineage>
</organism>
<dbReference type="CDD" id="cd06170">
    <property type="entry name" value="LuxR_C_like"/>
    <property type="match status" value="1"/>
</dbReference>
<dbReference type="PANTHER" id="PTHR44688">
    <property type="entry name" value="DNA-BINDING TRANSCRIPTIONAL ACTIVATOR DEVR_DOSR"/>
    <property type="match status" value="1"/>
</dbReference>
<dbReference type="Pfam" id="PF00196">
    <property type="entry name" value="GerE"/>
    <property type="match status" value="1"/>
</dbReference>
<dbReference type="InterPro" id="IPR016032">
    <property type="entry name" value="Sig_transdc_resp-reg_C-effctor"/>
</dbReference>
<dbReference type="InterPro" id="IPR029058">
    <property type="entry name" value="AB_hydrolase_fold"/>
</dbReference>
<proteinExistence type="predicted"/>
<accession>A0A857C482</accession>
<keyword evidence="1" id="KW-0805">Transcription regulation</keyword>
<evidence type="ECO:0000313" key="5">
    <source>
        <dbReference type="EMBL" id="QGZ33757.1"/>
    </source>
</evidence>
<sequence length="607" mass="66866">MLDVEARTRYVLGDGGALLLHRHWRGERRAPSVFVGHSQPTHSGNVTDIAAALARSGFDVHAGDLRGHGGSVSARQPLGHLDRHSGWQQLISDMQTLTEIAFEDVPWEDRMMVVPNISALLTLELLKIQPDLCRNIVLISPPPNQKTLWMLANAFVKARMLICDPAKPDEHTLYHLYSFLGAHLNEKNHLADVMTPDRTIIDALVADDAAWPTPTLAYWTSIFGGFQNAWQWPRGAKVKPGTRILLMYGGEDPMMGLGSFIDPMKAWFGARGLDDVSAYRVEGARSALFLDEKRLSVSQAILSWHRDGKLAEQEAEPTATSIENLSSRIVRMFADDTAIGNELNPEDLVELCYTAIDDEGRLTEIMYRLALAISRDDRLDAAQVEQLVSTLMPHWDRSYKINRQILDNAAIGVVLQSVIERFEIGVAMLSDTGRPVFFNGSYRKALQRCASDVALPCDESVAKATENLLRRAGIGASAQATINEAVIVVENDPVGFYFRPPVLRQTGLLREGPSTILVLRNPSDRTGSTADNRLALMQLAYGLTQQEANVALKIAAGLSPEQTAAELGVSIHTVRTHLKRNYEKMGVQGQTALVSRIMSGPIGWLGA</sequence>
<protein>
    <recommendedName>
        <fullName evidence="4">HTH luxR-type domain-containing protein</fullName>
    </recommendedName>
</protein>
<dbReference type="Pfam" id="PF12146">
    <property type="entry name" value="Hydrolase_4"/>
    <property type="match status" value="1"/>
</dbReference>
<dbReference type="OrthoDB" id="5497412at2"/>
<dbReference type="GO" id="GO:0003677">
    <property type="term" value="F:DNA binding"/>
    <property type="evidence" value="ECO:0007669"/>
    <property type="project" value="UniProtKB-KW"/>
</dbReference>
<feature type="domain" description="HTH luxR-type" evidence="4">
    <location>
        <begin position="536"/>
        <end position="601"/>
    </location>
</feature>
<dbReference type="InterPro" id="IPR000792">
    <property type="entry name" value="Tscrpt_reg_LuxR_C"/>
</dbReference>
<dbReference type="PANTHER" id="PTHR44688:SF16">
    <property type="entry name" value="DNA-BINDING TRANSCRIPTIONAL ACTIVATOR DEVR_DOSR"/>
    <property type="match status" value="1"/>
</dbReference>
<evidence type="ECO:0000256" key="3">
    <source>
        <dbReference type="ARBA" id="ARBA00023163"/>
    </source>
</evidence>
<evidence type="ECO:0000256" key="2">
    <source>
        <dbReference type="ARBA" id="ARBA00023125"/>
    </source>
</evidence>
<dbReference type="KEGG" id="siw:GH266_04080"/>
<dbReference type="SMART" id="SM00421">
    <property type="entry name" value="HTH_LUXR"/>
    <property type="match status" value="1"/>
</dbReference>
<dbReference type="Proteomes" id="UP000435648">
    <property type="component" value="Chromosome"/>
</dbReference>
<dbReference type="Gene3D" id="1.10.10.10">
    <property type="entry name" value="Winged helix-like DNA-binding domain superfamily/Winged helix DNA-binding domain"/>
    <property type="match status" value="1"/>
</dbReference>
<keyword evidence="2" id="KW-0238">DNA-binding</keyword>
<dbReference type="SUPFAM" id="SSF53474">
    <property type="entry name" value="alpha/beta-Hydrolases"/>
    <property type="match status" value="1"/>
</dbReference>